<keyword evidence="2" id="KW-1185">Reference proteome</keyword>
<organism evidence="1 2">
    <name type="scientific">Caerostris extrusa</name>
    <name type="common">Bark spider</name>
    <name type="synonym">Caerostris bankana</name>
    <dbReference type="NCBI Taxonomy" id="172846"/>
    <lineage>
        <taxon>Eukaryota</taxon>
        <taxon>Metazoa</taxon>
        <taxon>Ecdysozoa</taxon>
        <taxon>Arthropoda</taxon>
        <taxon>Chelicerata</taxon>
        <taxon>Arachnida</taxon>
        <taxon>Araneae</taxon>
        <taxon>Araneomorphae</taxon>
        <taxon>Entelegynae</taxon>
        <taxon>Araneoidea</taxon>
        <taxon>Araneidae</taxon>
        <taxon>Caerostris</taxon>
    </lineage>
</organism>
<evidence type="ECO:0000313" key="1">
    <source>
        <dbReference type="EMBL" id="GIY84874.1"/>
    </source>
</evidence>
<reference evidence="1 2" key="1">
    <citation type="submission" date="2021-06" db="EMBL/GenBank/DDBJ databases">
        <title>Caerostris extrusa draft genome.</title>
        <authorList>
            <person name="Kono N."/>
            <person name="Arakawa K."/>
        </authorList>
    </citation>
    <scope>NUCLEOTIDE SEQUENCE [LARGE SCALE GENOMIC DNA]</scope>
</reference>
<gene>
    <name evidence="1" type="ORF">CEXT_469371</name>
</gene>
<protein>
    <submittedName>
        <fullName evidence="1">Uncharacterized protein</fullName>
    </submittedName>
</protein>
<evidence type="ECO:0000313" key="2">
    <source>
        <dbReference type="Proteomes" id="UP001054945"/>
    </source>
</evidence>
<accession>A0AAV4WT94</accession>
<name>A0AAV4WT94_CAEEX</name>
<sequence length="120" mass="13664">MNEVRLNELKSDSNADLHQWEEGVCQNPMQSLLSEMKRLDGVCGMACRSVLHCYLKRYFSIMTCKIEASPHHSSVYACIGGTLNQVVQQKQQQKTLHAHVTQRINKPFAKHSFTIAFAIE</sequence>
<comment type="caution">
    <text evidence="1">The sequence shown here is derived from an EMBL/GenBank/DDBJ whole genome shotgun (WGS) entry which is preliminary data.</text>
</comment>
<dbReference type="Proteomes" id="UP001054945">
    <property type="component" value="Unassembled WGS sequence"/>
</dbReference>
<dbReference type="EMBL" id="BPLR01016584">
    <property type="protein sequence ID" value="GIY84874.1"/>
    <property type="molecule type" value="Genomic_DNA"/>
</dbReference>
<dbReference type="AlphaFoldDB" id="A0AAV4WT94"/>
<proteinExistence type="predicted"/>